<accession>A0A0P1EK62</accession>
<proteinExistence type="predicted"/>
<dbReference type="Proteomes" id="UP000054823">
    <property type="component" value="Unassembled WGS sequence"/>
</dbReference>
<name>A0A0P1EK62_9RHOB</name>
<organism evidence="2 3">
    <name type="scientific">Shimia marina</name>
    <dbReference type="NCBI Taxonomy" id="321267"/>
    <lineage>
        <taxon>Bacteria</taxon>
        <taxon>Pseudomonadati</taxon>
        <taxon>Pseudomonadota</taxon>
        <taxon>Alphaproteobacteria</taxon>
        <taxon>Rhodobacterales</taxon>
        <taxon>Roseobacteraceae</taxon>
    </lineage>
</organism>
<sequence>MKAIRSFLKHNAWCRDLCVVIMLMTLAVTLALLVLYTVPFELPAP</sequence>
<evidence type="ECO:0000256" key="1">
    <source>
        <dbReference type="SAM" id="Phobius"/>
    </source>
</evidence>
<dbReference type="STRING" id="321267.SHM7688_00121"/>
<keyword evidence="1" id="KW-1133">Transmembrane helix</keyword>
<keyword evidence="1" id="KW-0472">Membrane</keyword>
<protein>
    <submittedName>
        <fullName evidence="2">Uncharacterized protein</fullName>
    </submittedName>
</protein>
<keyword evidence="3" id="KW-1185">Reference proteome</keyword>
<evidence type="ECO:0000313" key="3">
    <source>
        <dbReference type="Proteomes" id="UP000054823"/>
    </source>
</evidence>
<evidence type="ECO:0000313" key="2">
    <source>
        <dbReference type="EMBL" id="CUH50694.1"/>
    </source>
</evidence>
<feature type="transmembrane region" description="Helical" evidence="1">
    <location>
        <begin position="12"/>
        <end position="36"/>
    </location>
</feature>
<gene>
    <name evidence="2" type="ORF">SHM7688_00121</name>
</gene>
<reference evidence="2 3" key="1">
    <citation type="submission" date="2015-09" db="EMBL/GenBank/DDBJ databases">
        <authorList>
            <consortium name="Swine Surveillance"/>
        </authorList>
    </citation>
    <scope>NUCLEOTIDE SEQUENCE [LARGE SCALE GENOMIC DNA]</scope>
    <source>
        <strain evidence="2 3">CECT 7688</strain>
    </source>
</reference>
<dbReference type="RefSeq" id="WP_158500631.1">
    <property type="nucleotide sequence ID" value="NZ_CYPW01000001.1"/>
</dbReference>
<dbReference type="AlphaFoldDB" id="A0A0P1EK62"/>
<keyword evidence="1" id="KW-0812">Transmembrane</keyword>
<dbReference type="EMBL" id="CYPW01000001">
    <property type="protein sequence ID" value="CUH50694.1"/>
    <property type="molecule type" value="Genomic_DNA"/>
</dbReference>